<reference evidence="2" key="1">
    <citation type="journal article" date="2020" name="Nature">
        <title>Giant virus diversity and host interactions through global metagenomics.</title>
        <authorList>
            <person name="Schulz F."/>
            <person name="Roux S."/>
            <person name="Paez-Espino D."/>
            <person name="Jungbluth S."/>
            <person name="Walsh D.A."/>
            <person name="Denef V.J."/>
            <person name="McMahon K.D."/>
            <person name="Konstantinidis K.T."/>
            <person name="Eloe-Fadrosh E.A."/>
            <person name="Kyrpides N.C."/>
            <person name="Woyke T."/>
        </authorList>
    </citation>
    <scope>NUCLEOTIDE SEQUENCE</scope>
    <source>
        <strain evidence="2">GVMAG-M-3300020185-18</strain>
    </source>
</reference>
<accession>A0A6C0C2T5</accession>
<name>A0A6C0C2T5_9ZZZZ</name>
<feature type="region of interest" description="Disordered" evidence="1">
    <location>
        <begin position="182"/>
        <end position="245"/>
    </location>
</feature>
<feature type="compositionally biased region" description="Basic and acidic residues" evidence="1">
    <location>
        <begin position="182"/>
        <end position="205"/>
    </location>
</feature>
<feature type="compositionally biased region" description="Acidic residues" evidence="1">
    <location>
        <begin position="220"/>
        <end position="232"/>
    </location>
</feature>
<dbReference type="AlphaFoldDB" id="A0A6C0C2T5"/>
<dbReference type="EMBL" id="MN739319">
    <property type="protein sequence ID" value="QHS98622.1"/>
    <property type="molecule type" value="Genomic_DNA"/>
</dbReference>
<proteinExistence type="predicted"/>
<protein>
    <submittedName>
        <fullName evidence="2">Uncharacterized protein</fullName>
    </submittedName>
</protein>
<organism evidence="2">
    <name type="scientific">viral metagenome</name>
    <dbReference type="NCBI Taxonomy" id="1070528"/>
    <lineage>
        <taxon>unclassified sequences</taxon>
        <taxon>metagenomes</taxon>
        <taxon>organismal metagenomes</taxon>
    </lineage>
</organism>
<evidence type="ECO:0000313" key="2">
    <source>
        <dbReference type="EMBL" id="QHS98622.1"/>
    </source>
</evidence>
<sequence>MQSEISNQNPEPNPEMSVSSYSVNVCSFEKLVEHELSSYLKHLNSLGLLSVSLKECRNAVSSGIPVVKSSKSCGRPKKEKRVVRDSDIIADLTAQATSAVPKKNASMTAEEKAEKKRIAAAKKSEKAEAKKAAKLAKLKTKEEEKAKKALLKAKLAEEKKEKKRLEKEQKDLAKADKLAAKEKLKAEKNAKSKAELERKSKEAKALKKQFNLKDMPVPEELTEEPILNDEGETIGSKVSSFNLPQEKTMIEESIKEVPDEELPEGLEHFKHKSRPNEILYKDTTNDIFVKNMETSELEHIAHYDKESDSLLPLSEFDSDEELSELSGDESD</sequence>
<evidence type="ECO:0000256" key="1">
    <source>
        <dbReference type="SAM" id="MobiDB-lite"/>
    </source>
</evidence>
<feature type="compositionally biased region" description="Polar residues" evidence="1">
    <location>
        <begin position="236"/>
        <end position="245"/>
    </location>
</feature>